<feature type="transmembrane region" description="Helical" evidence="2">
    <location>
        <begin position="52"/>
        <end position="71"/>
    </location>
</feature>
<feature type="domain" description="Major facilitator superfamily (MFS) profile" evidence="3">
    <location>
        <begin position="14"/>
        <end position="115"/>
    </location>
</feature>
<comment type="caution">
    <text evidence="4">The sequence shown here is derived from an EMBL/GenBank/DDBJ whole genome shotgun (WGS) entry which is preliminary data.</text>
</comment>
<dbReference type="Gene3D" id="1.20.1250.20">
    <property type="entry name" value="MFS general substrate transporter like domains"/>
    <property type="match status" value="1"/>
</dbReference>
<feature type="transmembrane region" description="Helical" evidence="2">
    <location>
        <begin position="83"/>
        <end position="108"/>
    </location>
</feature>
<evidence type="ECO:0000256" key="1">
    <source>
        <dbReference type="ARBA" id="ARBA00004141"/>
    </source>
</evidence>
<dbReference type="Proteomes" id="UP001529510">
    <property type="component" value="Unassembled WGS sequence"/>
</dbReference>
<proteinExistence type="predicted"/>
<feature type="non-terminal residue" evidence="4">
    <location>
        <position position="115"/>
    </location>
</feature>
<evidence type="ECO:0000313" key="5">
    <source>
        <dbReference type="Proteomes" id="UP001529510"/>
    </source>
</evidence>
<accession>A0ABD0R2N3</accession>
<feature type="transmembrane region" description="Helical" evidence="2">
    <location>
        <begin position="12"/>
        <end position="32"/>
    </location>
</feature>
<name>A0ABD0R2N3_CIRMR</name>
<evidence type="ECO:0000259" key="3">
    <source>
        <dbReference type="PROSITE" id="PS50850"/>
    </source>
</evidence>
<evidence type="ECO:0000256" key="2">
    <source>
        <dbReference type="SAM" id="Phobius"/>
    </source>
</evidence>
<dbReference type="GO" id="GO:0016020">
    <property type="term" value="C:membrane"/>
    <property type="evidence" value="ECO:0007669"/>
    <property type="project" value="UniProtKB-SubCell"/>
</dbReference>
<keyword evidence="2" id="KW-0472">Membrane</keyword>
<dbReference type="InterPro" id="IPR020846">
    <property type="entry name" value="MFS_dom"/>
</dbReference>
<organism evidence="4 5">
    <name type="scientific">Cirrhinus mrigala</name>
    <name type="common">Mrigala</name>
    <dbReference type="NCBI Taxonomy" id="683832"/>
    <lineage>
        <taxon>Eukaryota</taxon>
        <taxon>Metazoa</taxon>
        <taxon>Chordata</taxon>
        <taxon>Craniata</taxon>
        <taxon>Vertebrata</taxon>
        <taxon>Euteleostomi</taxon>
        <taxon>Actinopterygii</taxon>
        <taxon>Neopterygii</taxon>
        <taxon>Teleostei</taxon>
        <taxon>Ostariophysi</taxon>
        <taxon>Cypriniformes</taxon>
        <taxon>Cyprinidae</taxon>
        <taxon>Labeoninae</taxon>
        <taxon>Labeonini</taxon>
        <taxon>Cirrhinus</taxon>
    </lineage>
</organism>
<gene>
    <name evidence="4" type="ORF">M9458_011069</name>
</gene>
<dbReference type="AlphaFoldDB" id="A0ABD0R2N3"/>
<keyword evidence="2" id="KW-1133">Transmembrane helix</keyword>
<keyword evidence="2" id="KW-0812">Transmembrane</keyword>
<evidence type="ECO:0000313" key="4">
    <source>
        <dbReference type="EMBL" id="KAL0192773.1"/>
    </source>
</evidence>
<dbReference type="PANTHER" id="PTHR11360">
    <property type="entry name" value="MONOCARBOXYLATE TRANSPORTER"/>
    <property type="match status" value="1"/>
</dbReference>
<dbReference type="PROSITE" id="PS50850">
    <property type="entry name" value="MFS"/>
    <property type="match status" value="1"/>
</dbReference>
<keyword evidence="5" id="KW-1185">Reference proteome</keyword>
<dbReference type="EMBL" id="JAMKFB020000005">
    <property type="protein sequence ID" value="KAL0192773.1"/>
    <property type="molecule type" value="Genomic_DNA"/>
</dbReference>
<dbReference type="InterPro" id="IPR036259">
    <property type="entry name" value="MFS_trans_sf"/>
</dbReference>
<dbReference type="PANTHER" id="PTHR11360:SF84">
    <property type="entry name" value="MAJOR FACILITATOR SUPERFAMILY (MFS) PROFILE DOMAIN-CONTAINING PROTEIN"/>
    <property type="match status" value="1"/>
</dbReference>
<sequence>MKRYSSDPPDGGYGWVVVTSAFFIMGLTAAVFKNFGLFFLEIQNHYDALTSTTSWVTSTTIAVFHLGAPLASTLSMRLSQRTVIVVGGLLATSGMIIASLGLSLPWMYLSVGVLQ</sequence>
<dbReference type="SUPFAM" id="SSF103473">
    <property type="entry name" value="MFS general substrate transporter"/>
    <property type="match status" value="1"/>
</dbReference>
<protein>
    <recommendedName>
        <fullName evidence="3">Major facilitator superfamily (MFS) profile domain-containing protein</fullName>
    </recommendedName>
</protein>
<dbReference type="InterPro" id="IPR050327">
    <property type="entry name" value="Proton-linked_MCT"/>
</dbReference>
<comment type="subcellular location">
    <subcellularLocation>
        <location evidence="1">Membrane</location>
        <topology evidence="1">Multi-pass membrane protein</topology>
    </subcellularLocation>
</comment>
<reference evidence="4 5" key="1">
    <citation type="submission" date="2024-05" db="EMBL/GenBank/DDBJ databases">
        <title>Genome sequencing and assembly of Indian major carp, Cirrhinus mrigala (Hamilton, 1822).</title>
        <authorList>
            <person name="Mohindra V."/>
            <person name="Chowdhury L.M."/>
            <person name="Lal K."/>
            <person name="Jena J.K."/>
        </authorList>
    </citation>
    <scope>NUCLEOTIDE SEQUENCE [LARGE SCALE GENOMIC DNA]</scope>
    <source>
        <strain evidence="4">CM1030</strain>
        <tissue evidence="4">Blood</tissue>
    </source>
</reference>